<evidence type="ECO:0000259" key="1">
    <source>
        <dbReference type="PROSITE" id="PS51737"/>
    </source>
</evidence>
<protein>
    <submittedName>
        <fullName evidence="2">Recombinase family protein</fullName>
    </submittedName>
</protein>
<dbReference type="Gene3D" id="3.90.1750.20">
    <property type="entry name" value="Putative Large Serine Recombinase, Chain B, Domain 2"/>
    <property type="match status" value="1"/>
</dbReference>
<reference evidence="2" key="1">
    <citation type="submission" date="2021-04" db="EMBL/GenBank/DDBJ databases">
        <title>Genomic sequence of Actinosynnema pretiosum subsp. pretiosum ATCC 31280 (C-14919).</title>
        <authorList>
            <person name="Bai L."/>
            <person name="Wang X."/>
            <person name="Xiao Y."/>
        </authorList>
    </citation>
    <scope>NUCLEOTIDE SEQUENCE</scope>
    <source>
        <strain evidence="2">ATCC 31280</strain>
    </source>
</reference>
<dbReference type="GO" id="GO:0000150">
    <property type="term" value="F:DNA strand exchange activity"/>
    <property type="evidence" value="ECO:0007669"/>
    <property type="project" value="InterPro"/>
</dbReference>
<dbReference type="InterPro" id="IPR011109">
    <property type="entry name" value="DNA_bind_recombinase_dom"/>
</dbReference>
<dbReference type="PROSITE" id="PS51737">
    <property type="entry name" value="RECOMBINASE_DNA_BIND"/>
    <property type="match status" value="1"/>
</dbReference>
<dbReference type="SUPFAM" id="SSF53041">
    <property type="entry name" value="Resolvase-like"/>
    <property type="match status" value="1"/>
</dbReference>
<proteinExistence type="predicted"/>
<sequence length="483" mass="53057">MTTPHLRAGLYGRQSAGNAASVADQHRSNAAACVQHNWSETARYSDLVSASRFGKKTRDDWAKLGADVASGKLDIVVMWDLSRGDRTVASWAAFVDQCRERGVLIHATAHGRTYDPRVPRDWRTLMDDGVEAGFDSEQKSLVVRRGMAGAALAGKPHGSAGYGYTRQYDPYDRKVYVDVPDDRAPIVREIVERCAREEPLKHIVKDLNARGVPSPRGGLWTSRVVKQFATHPRYIGLRSHLGELHQGNWDPIVSEEVFRRAVAVLTAPSRKAAAPGSNRYLLSYIGVAAPCGGFLNAQPDGEHRPARYRCNSDGCVSVRVDYLDELITRMTLERLALPDARGLFMPADAEASAAQVEVARLQARLVEARESFVGPEGISAAALASLERAVQPQLDAAQQRVAELTACAAGLELLGNGQFTVEVGTPRWRSLPLAGQRSVVKTLFEKIEVGPSVRRLSRWADREDHLLAVLERVAIERRSKVDS</sequence>
<evidence type="ECO:0000313" key="3">
    <source>
        <dbReference type="Proteomes" id="UP000677152"/>
    </source>
</evidence>
<accession>A0AA45R6T2</accession>
<dbReference type="SMART" id="SM00857">
    <property type="entry name" value="Resolvase"/>
    <property type="match status" value="1"/>
</dbReference>
<evidence type="ECO:0000313" key="2">
    <source>
        <dbReference type="EMBL" id="QUF07174.1"/>
    </source>
</evidence>
<name>A0AA45R6T2_9PSEU</name>
<dbReference type="Gene3D" id="3.40.50.1390">
    <property type="entry name" value="Resolvase, N-terminal catalytic domain"/>
    <property type="match status" value="1"/>
</dbReference>
<dbReference type="Pfam" id="PF07508">
    <property type="entry name" value="Recombinase"/>
    <property type="match status" value="1"/>
</dbReference>
<feature type="domain" description="Recombinase" evidence="1">
    <location>
        <begin position="159"/>
        <end position="271"/>
    </location>
</feature>
<dbReference type="InterPro" id="IPR050639">
    <property type="entry name" value="SSR_resolvase"/>
</dbReference>
<dbReference type="Pfam" id="PF00239">
    <property type="entry name" value="Resolvase"/>
    <property type="match status" value="1"/>
</dbReference>
<organism evidence="2 3">
    <name type="scientific">Actinosynnema pretiosum subsp. pretiosum</name>
    <dbReference type="NCBI Taxonomy" id="103721"/>
    <lineage>
        <taxon>Bacteria</taxon>
        <taxon>Bacillati</taxon>
        <taxon>Actinomycetota</taxon>
        <taxon>Actinomycetes</taxon>
        <taxon>Pseudonocardiales</taxon>
        <taxon>Pseudonocardiaceae</taxon>
        <taxon>Actinosynnema</taxon>
    </lineage>
</organism>
<dbReference type="InterPro" id="IPR006119">
    <property type="entry name" value="Resolv_N"/>
</dbReference>
<dbReference type="PANTHER" id="PTHR30461">
    <property type="entry name" value="DNA-INVERTASE FROM LAMBDOID PROPHAGE"/>
    <property type="match status" value="1"/>
</dbReference>
<dbReference type="InterPro" id="IPR038109">
    <property type="entry name" value="DNA_bind_recomb_sf"/>
</dbReference>
<dbReference type="GO" id="GO:0003677">
    <property type="term" value="F:DNA binding"/>
    <property type="evidence" value="ECO:0007669"/>
    <property type="project" value="InterPro"/>
</dbReference>
<gene>
    <name evidence="2" type="ORF">KCV87_14705</name>
</gene>
<dbReference type="AlphaFoldDB" id="A0AA45R6T2"/>
<dbReference type="EMBL" id="CP073249">
    <property type="protein sequence ID" value="QUF07174.1"/>
    <property type="molecule type" value="Genomic_DNA"/>
</dbReference>
<dbReference type="CDD" id="cd00338">
    <property type="entry name" value="Ser_Recombinase"/>
    <property type="match status" value="1"/>
</dbReference>
<dbReference type="Proteomes" id="UP000677152">
    <property type="component" value="Chromosome"/>
</dbReference>
<dbReference type="PANTHER" id="PTHR30461:SF23">
    <property type="entry name" value="DNA RECOMBINASE-RELATED"/>
    <property type="match status" value="1"/>
</dbReference>
<dbReference type="InterPro" id="IPR036162">
    <property type="entry name" value="Resolvase-like_N_sf"/>
</dbReference>